<evidence type="ECO:0000256" key="8">
    <source>
        <dbReference type="ARBA" id="ARBA00023242"/>
    </source>
</evidence>
<dbReference type="SUPFAM" id="SSF53335">
    <property type="entry name" value="S-adenosyl-L-methionine-dependent methyltransferases"/>
    <property type="match status" value="1"/>
</dbReference>
<dbReference type="PRINTS" id="PR02008">
    <property type="entry name" value="RCMTFAMILY"/>
</dbReference>
<organism evidence="12 13">
    <name type="scientific">Amphibalanus amphitrite</name>
    <name type="common">Striped barnacle</name>
    <name type="synonym">Balanus amphitrite</name>
    <dbReference type="NCBI Taxonomy" id="1232801"/>
    <lineage>
        <taxon>Eukaryota</taxon>
        <taxon>Metazoa</taxon>
        <taxon>Ecdysozoa</taxon>
        <taxon>Arthropoda</taxon>
        <taxon>Crustacea</taxon>
        <taxon>Multicrustacea</taxon>
        <taxon>Cirripedia</taxon>
        <taxon>Thoracica</taxon>
        <taxon>Thoracicalcarea</taxon>
        <taxon>Balanomorpha</taxon>
        <taxon>Balanoidea</taxon>
        <taxon>Balanidae</taxon>
        <taxon>Amphibalaninae</taxon>
        <taxon>Amphibalanus</taxon>
    </lineage>
</organism>
<evidence type="ECO:0000259" key="11">
    <source>
        <dbReference type="PROSITE" id="PS51686"/>
    </source>
</evidence>
<keyword evidence="6 9" id="KW-0949">S-adenosyl-L-methionine</keyword>
<evidence type="ECO:0000256" key="3">
    <source>
        <dbReference type="ARBA" id="ARBA00022517"/>
    </source>
</evidence>
<keyword evidence="8" id="KW-0539">Nucleus</keyword>
<dbReference type="NCBIfam" id="TIGR00446">
    <property type="entry name" value="nop2p"/>
    <property type="match status" value="1"/>
</dbReference>
<feature type="active site" description="Nucleophile" evidence="9">
    <location>
        <position position="329"/>
    </location>
</feature>
<evidence type="ECO:0000313" key="12">
    <source>
        <dbReference type="EMBL" id="KAF0299448.1"/>
    </source>
</evidence>
<proteinExistence type="inferred from homology"/>
<comment type="caution">
    <text evidence="12">The sequence shown here is derived from an EMBL/GenBank/DDBJ whole genome shotgun (WGS) entry which is preliminary data.</text>
</comment>
<keyword evidence="5 9" id="KW-0808">Transferase</keyword>
<dbReference type="PANTHER" id="PTHR22807">
    <property type="entry name" value="NOP2 YEAST -RELATED NOL1/NOP2/FMU SUN DOMAIN-CONTAINING"/>
    <property type="match status" value="1"/>
</dbReference>
<evidence type="ECO:0000313" key="13">
    <source>
        <dbReference type="Proteomes" id="UP000440578"/>
    </source>
</evidence>
<keyword evidence="4 9" id="KW-0489">Methyltransferase</keyword>
<reference evidence="12 13" key="1">
    <citation type="submission" date="2019-07" db="EMBL/GenBank/DDBJ databases">
        <title>Draft genome assembly of a fouling barnacle, Amphibalanus amphitrite (Darwin, 1854): The first reference genome for Thecostraca.</title>
        <authorList>
            <person name="Kim W."/>
        </authorList>
    </citation>
    <scope>NUCLEOTIDE SEQUENCE [LARGE SCALE GENOMIC DNA]</scope>
    <source>
        <strain evidence="12">SNU_AA5</strain>
        <tissue evidence="12">Soma without cirri and trophi</tissue>
    </source>
</reference>
<dbReference type="InterPro" id="IPR029063">
    <property type="entry name" value="SAM-dependent_MTases_sf"/>
</dbReference>
<feature type="binding site" evidence="9">
    <location>
        <position position="227"/>
    </location>
    <ligand>
        <name>S-adenosyl-L-methionine</name>
        <dbReference type="ChEBI" id="CHEBI:59789"/>
    </ligand>
</feature>
<feature type="binding site" evidence="9">
    <location>
        <position position="272"/>
    </location>
    <ligand>
        <name>S-adenosyl-L-methionine</name>
        <dbReference type="ChEBI" id="CHEBI:59789"/>
    </ligand>
</feature>
<protein>
    <submittedName>
        <fullName evidence="12">Putative 28S rRNA (Cytosine(4447)-C(5))-methyltransferase</fullName>
    </submittedName>
</protein>
<feature type="domain" description="SAM-dependent MTase RsmB/NOP-type" evidence="11">
    <location>
        <begin position="111"/>
        <end position="399"/>
    </location>
</feature>
<keyword evidence="13" id="KW-1185">Reference proteome</keyword>
<evidence type="ECO:0000256" key="9">
    <source>
        <dbReference type="PROSITE-ProRule" id="PRU01023"/>
    </source>
</evidence>
<dbReference type="GO" id="GO:0009383">
    <property type="term" value="F:rRNA (cytosine-C5-)-methyltransferase activity"/>
    <property type="evidence" value="ECO:0007669"/>
    <property type="project" value="TreeGrafter"/>
</dbReference>
<dbReference type="Pfam" id="PF01189">
    <property type="entry name" value="Methyltr_RsmB-F"/>
    <property type="match status" value="1"/>
</dbReference>
<dbReference type="GO" id="GO:0003723">
    <property type="term" value="F:RNA binding"/>
    <property type="evidence" value="ECO:0007669"/>
    <property type="project" value="UniProtKB-UniRule"/>
</dbReference>
<feature type="compositionally biased region" description="Basic residues" evidence="10">
    <location>
        <begin position="463"/>
        <end position="480"/>
    </location>
</feature>
<evidence type="ECO:0000256" key="7">
    <source>
        <dbReference type="ARBA" id="ARBA00022884"/>
    </source>
</evidence>
<evidence type="ECO:0000256" key="5">
    <source>
        <dbReference type="ARBA" id="ARBA00022679"/>
    </source>
</evidence>
<name>A0A6A4WBN1_AMPAM</name>
<dbReference type="GO" id="GO:0005730">
    <property type="term" value="C:nucleolus"/>
    <property type="evidence" value="ECO:0007669"/>
    <property type="project" value="UniProtKB-SubCell"/>
</dbReference>
<keyword evidence="7 9" id="KW-0694">RNA-binding</keyword>
<comment type="subcellular location">
    <subcellularLocation>
        <location evidence="1">Nucleus</location>
        <location evidence="1">Nucleolus</location>
    </subcellularLocation>
</comment>
<dbReference type="AlphaFoldDB" id="A0A6A4WBN1"/>
<feature type="binding site" evidence="9">
    <location>
        <begin position="203"/>
        <end position="209"/>
    </location>
    <ligand>
        <name>S-adenosyl-L-methionine</name>
        <dbReference type="ChEBI" id="CHEBI:59789"/>
    </ligand>
</feature>
<evidence type="ECO:0000256" key="4">
    <source>
        <dbReference type="ARBA" id="ARBA00022603"/>
    </source>
</evidence>
<dbReference type="PANTHER" id="PTHR22807:SF30">
    <property type="entry name" value="28S RRNA (CYTOSINE(4447)-C(5))-METHYLTRANSFERASE-RELATED"/>
    <property type="match status" value="1"/>
</dbReference>
<evidence type="ECO:0000256" key="2">
    <source>
        <dbReference type="ARBA" id="ARBA00007494"/>
    </source>
</evidence>
<evidence type="ECO:0000256" key="10">
    <source>
        <dbReference type="SAM" id="MobiDB-lite"/>
    </source>
</evidence>
<feature type="compositionally biased region" description="Acidic residues" evidence="10">
    <location>
        <begin position="430"/>
        <end position="441"/>
    </location>
</feature>
<keyword evidence="3" id="KW-0690">Ribosome biogenesis</keyword>
<dbReference type="PRINTS" id="PR02012">
    <property type="entry name" value="RCMTNOP2"/>
</dbReference>
<evidence type="ECO:0000256" key="1">
    <source>
        <dbReference type="ARBA" id="ARBA00004604"/>
    </source>
</evidence>
<comment type="similarity">
    <text evidence="2 9">Belongs to the class I-like SAM-binding methyltransferase superfamily. RsmB/NOP family.</text>
</comment>
<dbReference type="InterPro" id="IPR023267">
    <property type="entry name" value="RCMT"/>
</dbReference>
<dbReference type="InterPro" id="IPR023273">
    <property type="entry name" value="RCMT_NOP2"/>
</dbReference>
<dbReference type="InterPro" id="IPR001678">
    <property type="entry name" value="MeTrfase_RsmB-F_NOP2_dom"/>
</dbReference>
<dbReference type="GO" id="GO:0000470">
    <property type="term" value="P:maturation of LSU-rRNA"/>
    <property type="evidence" value="ECO:0007669"/>
    <property type="project" value="TreeGrafter"/>
</dbReference>
<dbReference type="PROSITE" id="PS01153">
    <property type="entry name" value="NOL1_NOP2_SUN"/>
    <property type="match status" value="1"/>
</dbReference>
<dbReference type="FunFam" id="3.30.70.1170:FF:000001">
    <property type="entry name" value="Ribosomal RNA methyltransferase Nop2"/>
    <property type="match status" value="1"/>
</dbReference>
<dbReference type="InterPro" id="IPR011023">
    <property type="entry name" value="Nop2p"/>
</dbReference>
<dbReference type="OrthoDB" id="427002at2759"/>
<feature type="region of interest" description="Disordered" evidence="10">
    <location>
        <begin position="403"/>
        <end position="499"/>
    </location>
</feature>
<dbReference type="PROSITE" id="PS51686">
    <property type="entry name" value="SAM_MT_RSMB_NOP"/>
    <property type="match status" value="1"/>
</dbReference>
<evidence type="ECO:0000256" key="6">
    <source>
        <dbReference type="ARBA" id="ARBA00022691"/>
    </source>
</evidence>
<dbReference type="GO" id="GO:0070475">
    <property type="term" value="P:rRNA base methylation"/>
    <property type="evidence" value="ECO:0007669"/>
    <property type="project" value="TreeGrafter"/>
</dbReference>
<feature type="compositionally biased region" description="Basic residues" evidence="10">
    <location>
        <begin position="488"/>
        <end position="499"/>
    </location>
</feature>
<accession>A0A6A4WBN1</accession>
<dbReference type="Gene3D" id="3.40.50.150">
    <property type="entry name" value="Vaccinia Virus protein VP39"/>
    <property type="match status" value="1"/>
</dbReference>
<dbReference type="InterPro" id="IPR018314">
    <property type="entry name" value="RsmB/NOL1/NOP2-like_CS"/>
</dbReference>
<feature type="binding site" evidence="9">
    <location>
        <position position="254"/>
    </location>
    <ligand>
        <name>S-adenosyl-L-methionine</name>
        <dbReference type="ChEBI" id="CHEBI:59789"/>
    </ligand>
</feature>
<dbReference type="Proteomes" id="UP000440578">
    <property type="component" value="Unassembled WGS sequence"/>
</dbReference>
<gene>
    <name evidence="12" type="primary">NOP2</name>
    <name evidence="12" type="ORF">FJT64_027791</name>
</gene>
<dbReference type="Gene3D" id="3.30.70.1170">
    <property type="entry name" value="Sun protein, domain 3"/>
    <property type="match status" value="1"/>
</dbReference>
<dbReference type="InterPro" id="IPR049560">
    <property type="entry name" value="MeTrfase_RsmB-F_NOP2_cat"/>
</dbReference>
<sequence>MKEEKKERRLAQKELDSSVKINVAEEDRFVLPSAEEQEREAGLPADLQALKTRIHDIVHVLSDFAARRQADRPRQDYVTQLRRDLCLYYSYNEFLMERLMDLFHLSELLDALEANEIQRPVTIRTNTLKTRRRDLAPSLIDRGVNLDPIGPWSKVGLVVYSSQVPIGATPEYLAGHYMLQGASSMMPVLALAPQHGETVLDMCAAPGGKTTYIAALMKNTGMVYANDANEARVKAVVGNLHRMGVTNAVISCTDGREMPKIRPAGFDRVLLDAPCSGTGVIAKDPAVKTSKDEKDIQRCAQLQRQLLLAAIDSVNAKSKTGGYVTYSTCSILVEENEAVIEYALNKRNVKLVPTSLTVGKEGFAKFKAKRFHPSMTHTRRFYPHTHNMDGFFVAKLKKFSNTIPGTEPAAEEQPSGPAPAPPQKRKADVDANDDEGFDEDDKAAAPSPQKKKRKAPQGQQKSPRSKHVGGKPGAKGKKWQKSVNPKARNPKKKGLNKKP</sequence>
<dbReference type="EMBL" id="VIIS01001365">
    <property type="protein sequence ID" value="KAF0299448.1"/>
    <property type="molecule type" value="Genomic_DNA"/>
</dbReference>